<dbReference type="Proteomes" id="UP000799754">
    <property type="component" value="Unassembled WGS sequence"/>
</dbReference>
<protein>
    <submittedName>
        <fullName evidence="1">Uncharacterized protein</fullName>
    </submittedName>
</protein>
<accession>A0ACB6SGN7</accession>
<organism evidence="1 2">
    <name type="scientific">Macroventuria anomochaeta</name>
    <dbReference type="NCBI Taxonomy" id="301207"/>
    <lineage>
        <taxon>Eukaryota</taxon>
        <taxon>Fungi</taxon>
        <taxon>Dikarya</taxon>
        <taxon>Ascomycota</taxon>
        <taxon>Pezizomycotina</taxon>
        <taxon>Dothideomycetes</taxon>
        <taxon>Pleosporomycetidae</taxon>
        <taxon>Pleosporales</taxon>
        <taxon>Pleosporineae</taxon>
        <taxon>Didymellaceae</taxon>
        <taxon>Macroventuria</taxon>
    </lineage>
</organism>
<comment type="caution">
    <text evidence="1">The sequence shown here is derived from an EMBL/GenBank/DDBJ whole genome shotgun (WGS) entry which is preliminary data.</text>
</comment>
<evidence type="ECO:0000313" key="2">
    <source>
        <dbReference type="Proteomes" id="UP000799754"/>
    </source>
</evidence>
<gene>
    <name evidence="1" type="ORF">BU25DRAFT_445050</name>
</gene>
<keyword evidence="2" id="KW-1185">Reference proteome</keyword>
<name>A0ACB6SGN7_9PLEO</name>
<reference evidence="1" key="1">
    <citation type="journal article" date="2020" name="Stud. Mycol.">
        <title>101 Dothideomycetes genomes: a test case for predicting lifestyles and emergence of pathogens.</title>
        <authorList>
            <person name="Haridas S."/>
            <person name="Albert R."/>
            <person name="Binder M."/>
            <person name="Bloem J."/>
            <person name="Labutti K."/>
            <person name="Salamov A."/>
            <person name="Andreopoulos B."/>
            <person name="Baker S."/>
            <person name="Barry K."/>
            <person name="Bills G."/>
            <person name="Bluhm B."/>
            <person name="Cannon C."/>
            <person name="Castanera R."/>
            <person name="Culley D."/>
            <person name="Daum C."/>
            <person name="Ezra D."/>
            <person name="Gonzalez J."/>
            <person name="Henrissat B."/>
            <person name="Kuo A."/>
            <person name="Liang C."/>
            <person name="Lipzen A."/>
            <person name="Lutzoni F."/>
            <person name="Magnuson J."/>
            <person name="Mondo S."/>
            <person name="Nolan M."/>
            <person name="Ohm R."/>
            <person name="Pangilinan J."/>
            <person name="Park H.-J."/>
            <person name="Ramirez L."/>
            <person name="Alfaro M."/>
            <person name="Sun H."/>
            <person name="Tritt A."/>
            <person name="Yoshinaga Y."/>
            <person name="Zwiers L.-H."/>
            <person name="Turgeon B."/>
            <person name="Goodwin S."/>
            <person name="Spatafora J."/>
            <person name="Crous P."/>
            <person name="Grigoriev I."/>
        </authorList>
    </citation>
    <scope>NUCLEOTIDE SEQUENCE</scope>
    <source>
        <strain evidence="1">CBS 525.71</strain>
    </source>
</reference>
<sequence length="562" mass="63358">MPARGEELRVLRWADTAAVQRNVFICQSQIMLVFSYNKASQNSNNSFFIVRVPCSAIERCLFLYLAYIRPFSDFLSRQLKLVNATAPTNPHLFTVYDSPSACFSPASCSKTLQQSTTECPIQLSFKIYRQVAVAVSKKHLPSLVQPFDPNAPKDYDGFLRLLSFQTGHNPSTHAGAYALDRAYPAKLQPELVERYFQNSRVWHRFLAVTEEDPITVDVDSDVGNSSSKPALSAPGYHPDDAGMLSPEVIDEVEVSSADDTIRQTSSVKEGKQRSKRKHRQESISPTQRKIDALRADLLKLEQEYKKRRLCKSACYRSKQSGRNIRDCSHTSLVVQARRSGRNRGAREAAEQARRAVRSNKAASNDSSSSEVMYIVHVGMPWSMIDYAQESRRGGRAGERVDSVVLVEKGEVEQTMKQKSGDLDMQAMGVFIIGSGCRRGLMSGYLDGKRVECNDLETARCNRYGEGARGWEDEQREASTEWQQVQEVLDEVREGCAVYWLIGAELEAGEWQRHTARDCTAHARLTGRELDAFRWGVWDRGGSHSCRRGETKKSKREKEDGVR</sequence>
<evidence type="ECO:0000313" key="1">
    <source>
        <dbReference type="EMBL" id="KAF2633122.1"/>
    </source>
</evidence>
<proteinExistence type="predicted"/>
<dbReference type="EMBL" id="MU006702">
    <property type="protein sequence ID" value="KAF2633122.1"/>
    <property type="molecule type" value="Genomic_DNA"/>
</dbReference>